<feature type="non-terminal residue" evidence="2">
    <location>
        <position position="1"/>
    </location>
</feature>
<organism evidence="2">
    <name type="scientific">Lepeophtheirus salmonis</name>
    <name type="common">Salmon louse</name>
    <name type="synonym">Caligus salmonis</name>
    <dbReference type="NCBI Taxonomy" id="72036"/>
    <lineage>
        <taxon>Eukaryota</taxon>
        <taxon>Metazoa</taxon>
        <taxon>Ecdysozoa</taxon>
        <taxon>Arthropoda</taxon>
        <taxon>Crustacea</taxon>
        <taxon>Multicrustacea</taxon>
        <taxon>Hexanauplia</taxon>
        <taxon>Copepoda</taxon>
        <taxon>Siphonostomatoida</taxon>
        <taxon>Caligidae</taxon>
        <taxon>Lepeophtheirus</taxon>
    </lineage>
</organism>
<dbReference type="AlphaFoldDB" id="A0A0K2USP3"/>
<evidence type="ECO:0000313" key="2">
    <source>
        <dbReference type="EMBL" id="CDW41070.1"/>
    </source>
</evidence>
<dbReference type="EMBL" id="HACA01023709">
    <property type="protein sequence ID" value="CDW41070.1"/>
    <property type="molecule type" value="Transcribed_RNA"/>
</dbReference>
<evidence type="ECO:0000256" key="1">
    <source>
        <dbReference type="SAM" id="Phobius"/>
    </source>
</evidence>
<proteinExistence type="predicted"/>
<name>A0A0K2USP3_LEPSM</name>
<reference evidence="2" key="1">
    <citation type="submission" date="2014-05" db="EMBL/GenBank/DDBJ databases">
        <authorList>
            <person name="Chronopoulou M."/>
        </authorList>
    </citation>
    <scope>NUCLEOTIDE SEQUENCE</scope>
    <source>
        <tissue evidence="2">Whole organism</tissue>
    </source>
</reference>
<keyword evidence="1" id="KW-0812">Transmembrane</keyword>
<accession>A0A0K2USP3</accession>
<sequence>AKEALKEVSKIFKKRKINFENKILLKLSVRRSFSKSSDTLNGHLSWRFTTFRKSIKQIYCMNHYYLAVIKNGRIFTKDWWIWSLSRIFNVFCLCYILYVWFQLL</sequence>
<protein>
    <submittedName>
        <fullName evidence="2">Uncharacterized protein</fullName>
    </submittedName>
</protein>
<keyword evidence="1" id="KW-0472">Membrane</keyword>
<keyword evidence="1" id="KW-1133">Transmembrane helix</keyword>
<feature type="transmembrane region" description="Helical" evidence="1">
    <location>
        <begin position="79"/>
        <end position="101"/>
    </location>
</feature>